<reference evidence="1 2" key="1">
    <citation type="submission" date="2017-11" db="EMBL/GenBank/DDBJ databases">
        <title>De-novo sequencing of pomegranate (Punica granatum L.) genome.</title>
        <authorList>
            <person name="Akparov Z."/>
            <person name="Amiraslanov A."/>
            <person name="Hajiyeva S."/>
            <person name="Abbasov M."/>
            <person name="Kaur K."/>
            <person name="Hamwieh A."/>
            <person name="Solovyev V."/>
            <person name="Salamov A."/>
            <person name="Braich B."/>
            <person name="Kosarev P."/>
            <person name="Mahmoud A."/>
            <person name="Hajiyev E."/>
            <person name="Babayeva S."/>
            <person name="Izzatullayeva V."/>
            <person name="Mammadov A."/>
            <person name="Mammadov A."/>
            <person name="Sharifova S."/>
            <person name="Ojaghi J."/>
            <person name="Eynullazada K."/>
            <person name="Bayramov B."/>
            <person name="Abdulazimova A."/>
            <person name="Shahmuradov I."/>
        </authorList>
    </citation>
    <scope>NUCLEOTIDE SEQUENCE [LARGE SCALE GENOMIC DNA]</scope>
    <source>
        <strain evidence="2">cv. AG2017</strain>
        <tissue evidence="1">Leaf</tissue>
    </source>
</reference>
<proteinExistence type="predicted"/>
<dbReference type="Proteomes" id="UP000233551">
    <property type="component" value="Unassembled WGS sequence"/>
</dbReference>
<keyword evidence="2" id="KW-1185">Reference proteome</keyword>
<name>A0A2I0ILY6_PUNGR</name>
<protein>
    <submittedName>
        <fullName evidence="1">Uncharacterized protein</fullName>
    </submittedName>
</protein>
<evidence type="ECO:0000313" key="2">
    <source>
        <dbReference type="Proteomes" id="UP000233551"/>
    </source>
</evidence>
<gene>
    <name evidence="1" type="ORF">CRG98_034594</name>
</gene>
<dbReference type="AlphaFoldDB" id="A0A2I0ILY6"/>
<comment type="caution">
    <text evidence="1">The sequence shown here is derived from an EMBL/GenBank/DDBJ whole genome shotgun (WGS) entry which is preliminary data.</text>
</comment>
<sequence>MGLCSGEGPICPGVSLDLSGDARVEVERFVRLSLSSASWGLVGGLGELPPSCGWPASSSSLSNLSVIKPSVGEVDHAVLEYTPSAFRGGSVRSWCAGGLCRGASRRPSKASLTKKIRKSA</sequence>
<organism evidence="1 2">
    <name type="scientific">Punica granatum</name>
    <name type="common">Pomegranate</name>
    <dbReference type="NCBI Taxonomy" id="22663"/>
    <lineage>
        <taxon>Eukaryota</taxon>
        <taxon>Viridiplantae</taxon>
        <taxon>Streptophyta</taxon>
        <taxon>Embryophyta</taxon>
        <taxon>Tracheophyta</taxon>
        <taxon>Spermatophyta</taxon>
        <taxon>Magnoliopsida</taxon>
        <taxon>eudicotyledons</taxon>
        <taxon>Gunneridae</taxon>
        <taxon>Pentapetalae</taxon>
        <taxon>rosids</taxon>
        <taxon>malvids</taxon>
        <taxon>Myrtales</taxon>
        <taxon>Lythraceae</taxon>
        <taxon>Punica</taxon>
    </lineage>
</organism>
<evidence type="ECO:0000313" key="1">
    <source>
        <dbReference type="EMBL" id="PKI45022.1"/>
    </source>
</evidence>
<dbReference type="EMBL" id="PGOL01002804">
    <property type="protein sequence ID" value="PKI45022.1"/>
    <property type="molecule type" value="Genomic_DNA"/>
</dbReference>
<accession>A0A2I0ILY6</accession>